<dbReference type="Pfam" id="PF00512">
    <property type="entry name" value="HisKA"/>
    <property type="match status" value="1"/>
</dbReference>
<gene>
    <name evidence="1" type="ORF">ACEZDG_09455</name>
</gene>
<dbReference type="Pfam" id="PF02518">
    <property type="entry name" value="HATPase_c"/>
    <property type="match status" value="1"/>
</dbReference>
<accession>A0ABV6V726</accession>
<keyword evidence="1" id="KW-0808">Transferase</keyword>
<dbReference type="Pfam" id="PF00672">
    <property type="entry name" value="HAMP"/>
    <property type="match status" value="1"/>
</dbReference>
<keyword evidence="1" id="KW-0418">Kinase</keyword>
<dbReference type="PANTHER" id="PTHR45436:SF5">
    <property type="entry name" value="SENSOR HISTIDINE KINASE TRCS"/>
    <property type="match status" value="1"/>
</dbReference>
<dbReference type="EMBL" id="JBHEZX010000003">
    <property type="protein sequence ID" value="MFC1409509.1"/>
    <property type="molecule type" value="Genomic_DNA"/>
</dbReference>
<dbReference type="PRINTS" id="PR00344">
    <property type="entry name" value="BCTRLSENSOR"/>
</dbReference>
<comment type="caution">
    <text evidence="1">The sequence shown here is derived from an EMBL/GenBank/DDBJ whole genome shotgun (WGS) entry which is preliminary data.</text>
</comment>
<dbReference type="SUPFAM" id="SSF55874">
    <property type="entry name" value="ATPase domain of HSP90 chaperone/DNA topoisomerase II/histidine kinase"/>
    <property type="match status" value="1"/>
</dbReference>
<dbReference type="SUPFAM" id="SSF158472">
    <property type="entry name" value="HAMP domain-like"/>
    <property type="match status" value="1"/>
</dbReference>
<dbReference type="InterPro" id="IPR003660">
    <property type="entry name" value="HAMP_dom"/>
</dbReference>
<dbReference type="Gene3D" id="6.10.340.10">
    <property type="match status" value="1"/>
</dbReference>
<protein>
    <submittedName>
        <fullName evidence="1">Sensor histidine kinase</fullName>
    </submittedName>
</protein>
<dbReference type="CDD" id="cd00082">
    <property type="entry name" value="HisKA"/>
    <property type="match status" value="1"/>
</dbReference>
<sequence length="514" mass="53929">MSEEAPAEVQPQRSSGWFSRMSLRGRLSMLTAAAVAVAIAVCALSCWFIVRNQVYSQARTTLSNAVVGPRFPTCTASAAGSAAINNANPANSSAFGPTKGRGQTSFLLAQVLVPSQPGQNVCLPSTSTVGINIDPNDLTTPQGQSFFRNGTDTSGKPVMVRVTDVVLEDGNTPAVLLVAYPMSETQKSLQTLLLVLGGIAIAGALGAAGIGLLVARAALKPVDRLTAAVEEIARTQEPGTTIEVSGTDEIARLSTSFNSMSTALASSRDRQSQLIADAGHELRTPLTSLRTNVDLLVRSEETGRALPEATRTRMMGNMKAQMVELSTLIVDLLELSRPSRPKGSKPLEVLPLHDIVSRALDRARLRGPGLTFAVDLRPWYVRADAHAMERAVINLLDNAVKFSPPGGAIDVRLRFGTLTVRDRGPGIPAEDLPHVFDRFWRSPSARQMPGSGLGLAIVAQTVREAGGEVSLAAAEPGPDGATGGALATVQLPGAPTPPPPTPPAVAPTETVSNI</sequence>
<keyword evidence="2" id="KW-1185">Reference proteome</keyword>
<dbReference type="PANTHER" id="PTHR45436">
    <property type="entry name" value="SENSOR HISTIDINE KINASE YKOH"/>
    <property type="match status" value="1"/>
</dbReference>
<dbReference type="InterPro" id="IPR005467">
    <property type="entry name" value="His_kinase_dom"/>
</dbReference>
<dbReference type="SMART" id="SM00304">
    <property type="entry name" value="HAMP"/>
    <property type="match status" value="1"/>
</dbReference>
<dbReference type="InterPro" id="IPR003661">
    <property type="entry name" value="HisK_dim/P_dom"/>
</dbReference>
<dbReference type="SMART" id="SM00388">
    <property type="entry name" value="HisKA"/>
    <property type="match status" value="1"/>
</dbReference>
<evidence type="ECO:0000313" key="1">
    <source>
        <dbReference type="EMBL" id="MFC1409509.1"/>
    </source>
</evidence>
<reference evidence="1 2" key="1">
    <citation type="submission" date="2024-09" db="EMBL/GenBank/DDBJ databases">
        <authorList>
            <person name="Lee S.D."/>
        </authorList>
    </citation>
    <scope>NUCLEOTIDE SEQUENCE [LARGE SCALE GENOMIC DNA]</scope>
    <source>
        <strain evidence="1 2">N1-1</strain>
    </source>
</reference>
<dbReference type="Gene3D" id="3.30.565.10">
    <property type="entry name" value="Histidine kinase-like ATPase, C-terminal domain"/>
    <property type="match status" value="1"/>
</dbReference>
<dbReference type="PROSITE" id="PS50109">
    <property type="entry name" value="HIS_KIN"/>
    <property type="match status" value="1"/>
</dbReference>
<dbReference type="InterPro" id="IPR003594">
    <property type="entry name" value="HATPase_dom"/>
</dbReference>
<dbReference type="Gene3D" id="1.10.287.130">
    <property type="match status" value="1"/>
</dbReference>
<evidence type="ECO:0000313" key="2">
    <source>
        <dbReference type="Proteomes" id="UP001592582"/>
    </source>
</evidence>
<dbReference type="SUPFAM" id="SSF47384">
    <property type="entry name" value="Homodimeric domain of signal transducing histidine kinase"/>
    <property type="match status" value="1"/>
</dbReference>
<dbReference type="PROSITE" id="PS50885">
    <property type="entry name" value="HAMP"/>
    <property type="match status" value="1"/>
</dbReference>
<name>A0ABV6V726_9ACTN</name>
<dbReference type="SMART" id="SM00387">
    <property type="entry name" value="HATPase_c"/>
    <property type="match status" value="1"/>
</dbReference>
<dbReference type="CDD" id="cd06225">
    <property type="entry name" value="HAMP"/>
    <property type="match status" value="1"/>
</dbReference>
<dbReference type="GO" id="GO:0016301">
    <property type="term" value="F:kinase activity"/>
    <property type="evidence" value="ECO:0007669"/>
    <property type="project" value="UniProtKB-KW"/>
</dbReference>
<dbReference type="Proteomes" id="UP001592582">
    <property type="component" value="Unassembled WGS sequence"/>
</dbReference>
<dbReference type="CDD" id="cd00075">
    <property type="entry name" value="HATPase"/>
    <property type="match status" value="1"/>
</dbReference>
<dbReference type="InterPro" id="IPR050428">
    <property type="entry name" value="TCS_sensor_his_kinase"/>
</dbReference>
<dbReference type="InterPro" id="IPR036890">
    <property type="entry name" value="HATPase_C_sf"/>
</dbReference>
<organism evidence="1 2">
    <name type="scientific">Streptacidiphilus alkalitolerans</name>
    <dbReference type="NCBI Taxonomy" id="3342712"/>
    <lineage>
        <taxon>Bacteria</taxon>
        <taxon>Bacillati</taxon>
        <taxon>Actinomycetota</taxon>
        <taxon>Actinomycetes</taxon>
        <taxon>Kitasatosporales</taxon>
        <taxon>Streptomycetaceae</taxon>
        <taxon>Streptacidiphilus</taxon>
    </lineage>
</organism>
<proteinExistence type="predicted"/>
<dbReference type="InterPro" id="IPR036097">
    <property type="entry name" value="HisK_dim/P_sf"/>
</dbReference>
<dbReference type="InterPro" id="IPR004358">
    <property type="entry name" value="Sig_transdc_His_kin-like_C"/>
</dbReference>